<sequence length="75" mass="7571">ASAEFTDEQGHAVPTTVIGVPDIAALQSVLNISIDNPAPAFGAGDAIMPLVNNATGASFTFANNTVRLSQTDAEG</sequence>
<evidence type="ECO:0000313" key="1">
    <source>
        <dbReference type="EMBL" id="MCB5645758.1"/>
    </source>
</evidence>
<protein>
    <submittedName>
        <fullName evidence="1">Uncharacterized protein</fullName>
    </submittedName>
</protein>
<dbReference type="RefSeq" id="WP_226792071.1">
    <property type="nucleotide sequence ID" value="NZ_JAJBPF010000106.1"/>
</dbReference>
<dbReference type="AlphaFoldDB" id="A0AAW4U7F9"/>
<reference evidence="1" key="1">
    <citation type="submission" date="2021-10" db="EMBL/GenBank/DDBJ databases">
        <title>Collection of gut derived symbiotic bacterial strains cultured from healthy donors.</title>
        <authorList>
            <person name="Lin H."/>
            <person name="Littmann E."/>
            <person name="Claire K."/>
            <person name="Pamer E."/>
        </authorList>
    </citation>
    <scope>NUCLEOTIDE SEQUENCE</scope>
    <source>
        <strain evidence="1">MSK.23.105</strain>
    </source>
</reference>
<comment type="caution">
    <text evidence="1">The sequence shown here is derived from an EMBL/GenBank/DDBJ whole genome shotgun (WGS) entry which is preliminary data.</text>
</comment>
<name>A0AAW4U7F9_BIFBR</name>
<accession>A0AAW4U7F9</accession>
<organism evidence="1 2">
    <name type="scientific">Bifidobacterium breve</name>
    <dbReference type="NCBI Taxonomy" id="1685"/>
    <lineage>
        <taxon>Bacteria</taxon>
        <taxon>Bacillati</taxon>
        <taxon>Actinomycetota</taxon>
        <taxon>Actinomycetes</taxon>
        <taxon>Bifidobacteriales</taxon>
        <taxon>Bifidobacteriaceae</taxon>
        <taxon>Bifidobacterium</taxon>
    </lineage>
</organism>
<evidence type="ECO:0000313" key="2">
    <source>
        <dbReference type="Proteomes" id="UP001198148"/>
    </source>
</evidence>
<dbReference type="EMBL" id="JAJBPF010000106">
    <property type="protein sequence ID" value="MCB5645758.1"/>
    <property type="molecule type" value="Genomic_DNA"/>
</dbReference>
<gene>
    <name evidence="1" type="ORF">LIP63_10435</name>
</gene>
<dbReference type="Proteomes" id="UP001198148">
    <property type="component" value="Unassembled WGS sequence"/>
</dbReference>
<feature type="non-terminal residue" evidence="1">
    <location>
        <position position="1"/>
    </location>
</feature>
<proteinExistence type="predicted"/>
<feature type="non-terminal residue" evidence="1">
    <location>
        <position position="75"/>
    </location>
</feature>